<dbReference type="Pfam" id="PF14200">
    <property type="entry name" value="RicinB_lectin_2"/>
    <property type="match status" value="1"/>
</dbReference>
<name>A0ABQ5NX88_9ACTN</name>
<dbReference type="Proteomes" id="UP001291653">
    <property type="component" value="Unassembled WGS sequence"/>
</dbReference>
<evidence type="ECO:0000256" key="1">
    <source>
        <dbReference type="SAM" id="SignalP"/>
    </source>
</evidence>
<reference evidence="3 4" key="1">
    <citation type="submission" date="2022-10" db="EMBL/GenBank/DDBJ databases">
        <title>Draft genome sequence of Streptomyces sp. YSPA8.</title>
        <authorList>
            <person name="Moriuchi R."/>
            <person name="Dohra H."/>
            <person name="Yamamura H."/>
            <person name="Kodani S."/>
        </authorList>
    </citation>
    <scope>NUCLEOTIDE SEQUENCE [LARGE SCALE GENOMIC DNA]</scope>
    <source>
        <strain evidence="3 4">YSPA8</strain>
    </source>
</reference>
<gene>
    <name evidence="3" type="ORF">SYYSPA8_11820</name>
</gene>
<dbReference type="PROSITE" id="PS50231">
    <property type="entry name" value="RICIN_B_LECTIN"/>
    <property type="match status" value="1"/>
</dbReference>
<dbReference type="SUPFAM" id="SSF50370">
    <property type="entry name" value="Ricin B-like lectins"/>
    <property type="match status" value="1"/>
</dbReference>
<dbReference type="Gene3D" id="2.80.10.50">
    <property type="match status" value="2"/>
</dbReference>
<dbReference type="InterPro" id="IPR000772">
    <property type="entry name" value="Ricin_B_lectin"/>
</dbReference>
<feature type="domain" description="Ricin B lectin" evidence="2">
    <location>
        <begin position="46"/>
        <end position="114"/>
    </location>
</feature>
<organism evidence="3 4">
    <name type="scientific">Streptomyces yaizuensis</name>
    <dbReference type="NCBI Taxonomy" id="2989713"/>
    <lineage>
        <taxon>Bacteria</taxon>
        <taxon>Bacillati</taxon>
        <taxon>Actinomycetota</taxon>
        <taxon>Actinomycetes</taxon>
        <taxon>Kitasatosporales</taxon>
        <taxon>Streptomycetaceae</taxon>
        <taxon>Streptomyces</taxon>
    </lineage>
</organism>
<comment type="caution">
    <text evidence="3">The sequence shown here is derived from an EMBL/GenBank/DDBJ whole genome shotgun (WGS) entry which is preliminary data.</text>
</comment>
<feature type="signal peptide" evidence="1">
    <location>
        <begin position="1"/>
        <end position="27"/>
    </location>
</feature>
<evidence type="ECO:0000313" key="3">
    <source>
        <dbReference type="EMBL" id="GLF94983.1"/>
    </source>
</evidence>
<dbReference type="RefSeq" id="WP_323447066.1">
    <property type="nucleotide sequence ID" value="NZ_BSBI01000004.1"/>
</dbReference>
<protein>
    <submittedName>
        <fullName evidence="3">RICIN domain-containing protein</fullName>
    </submittedName>
</protein>
<feature type="chain" id="PRO_5045159231" evidence="1">
    <location>
        <begin position="28"/>
        <end position="188"/>
    </location>
</feature>
<keyword evidence="1" id="KW-0732">Signal</keyword>
<keyword evidence="4" id="KW-1185">Reference proteome</keyword>
<dbReference type="EMBL" id="BSBI01000004">
    <property type="protein sequence ID" value="GLF94983.1"/>
    <property type="molecule type" value="Genomic_DNA"/>
</dbReference>
<evidence type="ECO:0000259" key="2">
    <source>
        <dbReference type="Pfam" id="PF14200"/>
    </source>
</evidence>
<sequence length="188" mass="19645">MFRTARTALVATVGVVALIGGTATAGANQSPAPAAADPAATSAAADPSYVQLQVKHSGKCLTVAKGSFKDRTAAVQSACAPETDHQLFRMVPTGPGTFELRPRHSGRCLTTGSGHQWKALQIWCGGVPEQRWSVNLADVATNLYEVRPDVASEYCLTVSGAAVEENTDTYIGLCKGSSASRWQILPAA</sequence>
<accession>A0ABQ5NX88</accession>
<evidence type="ECO:0000313" key="4">
    <source>
        <dbReference type="Proteomes" id="UP001291653"/>
    </source>
</evidence>
<dbReference type="CDD" id="cd00161">
    <property type="entry name" value="beta-trefoil_Ricin-like"/>
    <property type="match status" value="1"/>
</dbReference>
<dbReference type="InterPro" id="IPR035992">
    <property type="entry name" value="Ricin_B-like_lectins"/>
</dbReference>
<proteinExistence type="predicted"/>